<feature type="compositionally biased region" description="Basic and acidic residues" evidence="1">
    <location>
        <begin position="160"/>
        <end position="169"/>
    </location>
</feature>
<dbReference type="PANTHER" id="PTHR21669">
    <property type="entry name" value="CAPZ-INTERACTING PROTEIN AND RELATED PROTEINS"/>
    <property type="match status" value="1"/>
</dbReference>
<evidence type="ECO:0000313" key="3">
    <source>
        <dbReference type="EMBL" id="GMT18936.1"/>
    </source>
</evidence>
<dbReference type="AlphaFoldDB" id="A0AAV5VJZ4"/>
<feature type="region of interest" description="Disordered" evidence="1">
    <location>
        <begin position="551"/>
        <end position="578"/>
    </location>
</feature>
<evidence type="ECO:0000259" key="2">
    <source>
        <dbReference type="Pfam" id="PF08729"/>
    </source>
</evidence>
<feature type="compositionally biased region" description="Low complexity" evidence="1">
    <location>
        <begin position="422"/>
        <end position="434"/>
    </location>
</feature>
<organism evidence="3 4">
    <name type="scientific">Pristionchus fissidentatus</name>
    <dbReference type="NCBI Taxonomy" id="1538716"/>
    <lineage>
        <taxon>Eukaryota</taxon>
        <taxon>Metazoa</taxon>
        <taxon>Ecdysozoa</taxon>
        <taxon>Nematoda</taxon>
        <taxon>Chromadorea</taxon>
        <taxon>Rhabditida</taxon>
        <taxon>Rhabditina</taxon>
        <taxon>Diplogasteromorpha</taxon>
        <taxon>Diplogasteroidea</taxon>
        <taxon>Neodiplogasteridae</taxon>
        <taxon>Pristionchus</taxon>
    </lineage>
</organism>
<gene>
    <name evidence="3" type="ORF">PFISCL1PPCAC_10233</name>
</gene>
<sequence length="792" mass="87382">LPLTSFNKKKQKKGGGKYSIVTFDLEKPKGNKYPTFDFAKVKRKLGEGSSDEEDERFHDKDALELVRRMEEKYGKKKTKSGRRMRFNEDDFIEKSLGYDVEDAFIDDTEAHDELVPSTLDTKKGGFYVNKGKLDFVPIDEEFSDDESDEDEERPKKAKKKQEETIKEAPKPVAKVPKPKEKEKVEDVKKTLENKPKKRVAVSSSSESDEDNEGGERRLVGGPPTLKRSKTSGPVVPPKNGKEKVEEKKKELEKTDGEKRRMAGAPPSMLKKKVIPPSDVPSRPSIPLKPPTAVPLTASPSVAVPSTQRVEPNPADVQSSEDEVQVVDEAAASQESSSTTVELNMSEVPKQVQQQVVQYSQLCLLHVKPGKKHVSQILVDKAIEIQDLTNRLAMKKSMRGLVVDRLAEMCGYTRAGLVSRMNSSVKTTPSTSSTALPPPVQQGGGGMPSPARSTTTTDEGPPVLAPAVVKQKTAPAALPVPPSVIGFKPPTVATAAPAVVKTSSVMVNKWTQEQVQKVLAEHPQLNSSLIGITRKYTYEEFTTACKNAVTSNASSSVSSPAPSSKSTTSSVPAASTSGMGQNYEDMKKNILDHLSPAYKENLRVILTHKDIKAHMDKALGTLKLKYKLAEKSSIFMDFSDQDLVHGFEAYVTFAVKIFEKRPLHLLAFLDTIMSTFCQEYGRTDRLVRHFTSRFNQLEAVKRLPEYYTIGKLMNQKEKEVTQKMTDKALKVEVKANSQPIPVAAKPVQRTLPSTSAAQQQQENGNAVLLAQMKKMQGMQVTKSKVTKDVVTID</sequence>
<protein>
    <recommendedName>
        <fullName evidence="2">Hpc2-related domain-containing protein</fullName>
    </recommendedName>
</protein>
<name>A0AAV5VJZ4_9BILA</name>
<feature type="non-terminal residue" evidence="3">
    <location>
        <position position="1"/>
    </location>
</feature>
<feature type="region of interest" description="Disordered" evidence="1">
    <location>
        <begin position="139"/>
        <end position="320"/>
    </location>
</feature>
<feature type="compositionally biased region" description="Basic and acidic residues" evidence="1">
    <location>
        <begin position="177"/>
        <end position="194"/>
    </location>
</feature>
<dbReference type="GO" id="GO:0006325">
    <property type="term" value="P:chromatin organization"/>
    <property type="evidence" value="ECO:0007669"/>
    <property type="project" value="TreeGrafter"/>
</dbReference>
<accession>A0AAV5VJZ4</accession>
<feature type="compositionally biased region" description="Basic and acidic residues" evidence="1">
    <location>
        <begin position="239"/>
        <end position="260"/>
    </location>
</feature>
<dbReference type="PANTHER" id="PTHR21669:SF28">
    <property type="entry name" value="YEMANUCLEIN"/>
    <property type="match status" value="1"/>
</dbReference>
<evidence type="ECO:0000313" key="4">
    <source>
        <dbReference type="Proteomes" id="UP001432322"/>
    </source>
</evidence>
<feature type="compositionally biased region" description="Low complexity" evidence="1">
    <location>
        <begin position="551"/>
        <end position="576"/>
    </location>
</feature>
<reference evidence="3" key="1">
    <citation type="submission" date="2023-10" db="EMBL/GenBank/DDBJ databases">
        <title>Genome assembly of Pristionchus species.</title>
        <authorList>
            <person name="Yoshida K."/>
            <person name="Sommer R.J."/>
        </authorList>
    </citation>
    <scope>NUCLEOTIDE SEQUENCE</scope>
    <source>
        <strain evidence="3">RS5133</strain>
    </source>
</reference>
<dbReference type="EMBL" id="BTSY01000003">
    <property type="protein sequence ID" value="GMT18936.1"/>
    <property type="molecule type" value="Genomic_DNA"/>
</dbReference>
<dbReference type="Proteomes" id="UP001432322">
    <property type="component" value="Unassembled WGS sequence"/>
</dbReference>
<dbReference type="GO" id="GO:0005634">
    <property type="term" value="C:nucleus"/>
    <property type="evidence" value="ECO:0007669"/>
    <property type="project" value="TreeGrafter"/>
</dbReference>
<feature type="region of interest" description="Disordered" evidence="1">
    <location>
        <begin position="421"/>
        <end position="461"/>
    </location>
</feature>
<evidence type="ECO:0000256" key="1">
    <source>
        <dbReference type="SAM" id="MobiDB-lite"/>
    </source>
</evidence>
<feature type="compositionally biased region" description="Polar residues" evidence="1">
    <location>
        <begin position="297"/>
        <end position="309"/>
    </location>
</feature>
<proteinExistence type="predicted"/>
<comment type="caution">
    <text evidence="3">The sequence shown here is derived from an EMBL/GenBank/DDBJ whole genome shotgun (WGS) entry which is preliminary data.</text>
</comment>
<feature type="domain" description="Hpc2-related" evidence="2">
    <location>
        <begin position="87"/>
        <end position="134"/>
    </location>
</feature>
<dbReference type="Pfam" id="PF08729">
    <property type="entry name" value="HUN"/>
    <property type="match status" value="1"/>
</dbReference>
<feature type="compositionally biased region" description="Acidic residues" evidence="1">
    <location>
        <begin position="139"/>
        <end position="151"/>
    </location>
</feature>
<keyword evidence="4" id="KW-1185">Reference proteome</keyword>
<dbReference type="InterPro" id="IPR014840">
    <property type="entry name" value="HRD"/>
</dbReference>